<reference evidence="1 2" key="1">
    <citation type="journal article" date="2018" name="New Phytol.">
        <title>Phylogenomics of Endogonaceae and evolution of mycorrhizas within Mucoromycota.</title>
        <authorList>
            <person name="Chang Y."/>
            <person name="Desiro A."/>
            <person name="Na H."/>
            <person name="Sandor L."/>
            <person name="Lipzen A."/>
            <person name="Clum A."/>
            <person name="Barry K."/>
            <person name="Grigoriev I.V."/>
            <person name="Martin F.M."/>
            <person name="Stajich J.E."/>
            <person name="Smith M.E."/>
            <person name="Bonito G."/>
            <person name="Spatafora J.W."/>
        </authorList>
    </citation>
    <scope>NUCLEOTIDE SEQUENCE [LARGE SCALE GENOMIC DNA]</scope>
    <source>
        <strain evidence="1 2">AD002</strain>
    </source>
</reference>
<name>A0A433Q2W0_9FUNG</name>
<feature type="non-terminal residue" evidence="1">
    <location>
        <position position="104"/>
    </location>
</feature>
<proteinExistence type="predicted"/>
<dbReference type="Gene3D" id="3.40.190.10">
    <property type="entry name" value="Periplasmic binding protein-like II"/>
    <property type="match status" value="1"/>
</dbReference>
<protein>
    <submittedName>
        <fullName evidence="1">Uncharacterized protein</fullName>
    </submittedName>
</protein>
<dbReference type="Proteomes" id="UP000274822">
    <property type="component" value="Unassembled WGS sequence"/>
</dbReference>
<sequence>MTIEKEIIKIGYVPEHFSTPLYIAADNRYFTNQNVEVELVCCPGGTGEVSLHSHRQRDGWGTWFWSLNQWLMNDGSINVAIALTEGLVAGKNRSMCSGSEYGAR</sequence>
<accession>A0A433Q2W0</accession>
<gene>
    <name evidence="1" type="ORF">BC938DRAFT_474025</name>
</gene>
<dbReference type="EMBL" id="RBNJ01017090">
    <property type="protein sequence ID" value="RUS24153.1"/>
    <property type="molecule type" value="Genomic_DNA"/>
</dbReference>
<dbReference type="AlphaFoldDB" id="A0A433Q2W0"/>
<evidence type="ECO:0000313" key="2">
    <source>
        <dbReference type="Proteomes" id="UP000274822"/>
    </source>
</evidence>
<organism evidence="1 2">
    <name type="scientific">Jimgerdemannia flammicorona</name>
    <dbReference type="NCBI Taxonomy" id="994334"/>
    <lineage>
        <taxon>Eukaryota</taxon>
        <taxon>Fungi</taxon>
        <taxon>Fungi incertae sedis</taxon>
        <taxon>Mucoromycota</taxon>
        <taxon>Mucoromycotina</taxon>
        <taxon>Endogonomycetes</taxon>
        <taxon>Endogonales</taxon>
        <taxon>Endogonaceae</taxon>
        <taxon>Jimgerdemannia</taxon>
    </lineage>
</organism>
<keyword evidence="2" id="KW-1185">Reference proteome</keyword>
<evidence type="ECO:0000313" key="1">
    <source>
        <dbReference type="EMBL" id="RUS24153.1"/>
    </source>
</evidence>
<comment type="caution">
    <text evidence="1">The sequence shown here is derived from an EMBL/GenBank/DDBJ whole genome shotgun (WGS) entry which is preliminary data.</text>
</comment>